<accession>A0ABQ9TSJ8</accession>
<organism evidence="1 2">
    <name type="scientific">Saguinus oedipus</name>
    <name type="common">Cotton-top tamarin</name>
    <name type="synonym">Oedipomidas oedipus</name>
    <dbReference type="NCBI Taxonomy" id="9490"/>
    <lineage>
        <taxon>Eukaryota</taxon>
        <taxon>Metazoa</taxon>
        <taxon>Chordata</taxon>
        <taxon>Craniata</taxon>
        <taxon>Vertebrata</taxon>
        <taxon>Euteleostomi</taxon>
        <taxon>Mammalia</taxon>
        <taxon>Eutheria</taxon>
        <taxon>Euarchontoglires</taxon>
        <taxon>Primates</taxon>
        <taxon>Haplorrhini</taxon>
        <taxon>Platyrrhini</taxon>
        <taxon>Cebidae</taxon>
        <taxon>Callitrichinae</taxon>
        <taxon>Saguinus</taxon>
    </lineage>
</organism>
<evidence type="ECO:0000313" key="2">
    <source>
        <dbReference type="Proteomes" id="UP001266305"/>
    </source>
</evidence>
<sequence length="83" mass="8601">PVAPATTTHSHWDLKSPRFLAAAIQAPSFFPASSGTFSSLLTGESYPSIRRIVPCTPQVPDKAGSLGPAAPAAHTGPFMVLTL</sequence>
<proteinExistence type="predicted"/>
<reference evidence="1 2" key="1">
    <citation type="submission" date="2023-05" db="EMBL/GenBank/DDBJ databases">
        <title>B98-5 Cell Line De Novo Hybrid Assembly: An Optical Mapping Approach.</title>
        <authorList>
            <person name="Kananen K."/>
            <person name="Auerbach J.A."/>
            <person name="Kautto E."/>
            <person name="Blachly J.S."/>
        </authorList>
    </citation>
    <scope>NUCLEOTIDE SEQUENCE [LARGE SCALE GENOMIC DNA]</scope>
    <source>
        <strain evidence="1">B95-8</strain>
        <tissue evidence="1">Cell line</tissue>
    </source>
</reference>
<gene>
    <name evidence="1" type="ORF">P7K49_033653</name>
</gene>
<dbReference type="EMBL" id="JASSZA010000019">
    <property type="protein sequence ID" value="KAK2087746.1"/>
    <property type="molecule type" value="Genomic_DNA"/>
</dbReference>
<keyword evidence="2" id="KW-1185">Reference proteome</keyword>
<dbReference type="Proteomes" id="UP001266305">
    <property type="component" value="Unassembled WGS sequence"/>
</dbReference>
<feature type="non-terminal residue" evidence="1">
    <location>
        <position position="83"/>
    </location>
</feature>
<protein>
    <submittedName>
        <fullName evidence="1">Uncharacterized protein</fullName>
    </submittedName>
</protein>
<name>A0ABQ9TSJ8_SAGOE</name>
<feature type="non-terminal residue" evidence="1">
    <location>
        <position position="1"/>
    </location>
</feature>
<evidence type="ECO:0000313" key="1">
    <source>
        <dbReference type="EMBL" id="KAK2087746.1"/>
    </source>
</evidence>
<comment type="caution">
    <text evidence="1">The sequence shown here is derived from an EMBL/GenBank/DDBJ whole genome shotgun (WGS) entry which is preliminary data.</text>
</comment>